<feature type="transmembrane region" description="Helical" evidence="1">
    <location>
        <begin position="131"/>
        <end position="155"/>
    </location>
</feature>
<dbReference type="EMBL" id="JAOPGA020001330">
    <property type="protein sequence ID" value="KAL0487299.1"/>
    <property type="molecule type" value="Genomic_DNA"/>
</dbReference>
<proteinExistence type="predicted"/>
<organism evidence="2 3">
    <name type="scientific">Acrasis kona</name>
    <dbReference type="NCBI Taxonomy" id="1008807"/>
    <lineage>
        <taxon>Eukaryota</taxon>
        <taxon>Discoba</taxon>
        <taxon>Heterolobosea</taxon>
        <taxon>Tetramitia</taxon>
        <taxon>Eutetramitia</taxon>
        <taxon>Acrasidae</taxon>
        <taxon>Acrasis</taxon>
    </lineage>
</organism>
<evidence type="ECO:0000313" key="3">
    <source>
        <dbReference type="Proteomes" id="UP001431209"/>
    </source>
</evidence>
<keyword evidence="1" id="KW-0472">Membrane</keyword>
<feature type="transmembrane region" description="Helical" evidence="1">
    <location>
        <begin position="44"/>
        <end position="68"/>
    </location>
</feature>
<feature type="transmembrane region" description="Helical" evidence="1">
    <location>
        <begin position="167"/>
        <end position="197"/>
    </location>
</feature>
<dbReference type="Proteomes" id="UP001431209">
    <property type="component" value="Unassembled WGS sequence"/>
</dbReference>
<keyword evidence="1" id="KW-0812">Transmembrane</keyword>
<keyword evidence="1" id="KW-1133">Transmembrane helix</keyword>
<reference evidence="2 3" key="1">
    <citation type="submission" date="2024-03" db="EMBL/GenBank/DDBJ databases">
        <title>The Acrasis kona genome and developmental transcriptomes reveal deep origins of eukaryotic multicellular pathways.</title>
        <authorList>
            <person name="Sheikh S."/>
            <person name="Fu C.-J."/>
            <person name="Brown M.W."/>
            <person name="Baldauf S.L."/>
        </authorList>
    </citation>
    <scope>NUCLEOTIDE SEQUENCE [LARGE SCALE GENOMIC DNA]</scope>
    <source>
        <strain evidence="2 3">ATCC MYA-3509</strain>
    </source>
</reference>
<dbReference type="AlphaFoldDB" id="A0AAW2ZD73"/>
<gene>
    <name evidence="2" type="ORF">AKO1_012183</name>
</gene>
<evidence type="ECO:0000256" key="1">
    <source>
        <dbReference type="SAM" id="Phobius"/>
    </source>
</evidence>
<protein>
    <submittedName>
        <fullName evidence="2">Uncharacterized protein</fullName>
    </submittedName>
</protein>
<feature type="transmembrane region" description="Helical" evidence="1">
    <location>
        <begin position="88"/>
        <end position="110"/>
    </location>
</feature>
<evidence type="ECO:0000313" key="2">
    <source>
        <dbReference type="EMBL" id="KAL0487299.1"/>
    </source>
</evidence>
<accession>A0AAW2ZD73</accession>
<comment type="caution">
    <text evidence="2">The sequence shown here is derived from an EMBL/GenBank/DDBJ whole genome shotgun (WGS) entry which is preliminary data.</text>
</comment>
<name>A0AAW2ZD73_9EUKA</name>
<keyword evidence="3" id="KW-1185">Reference proteome</keyword>
<sequence length="205" mass="22647">MDSNVSSIAHLGGTDGSNYFRFDSDDAIRIESNRIKWWSTLMQAIGVIILTVGATAVLIYGVIIYTLFIPKIFDDSQCSGALILKLLLGAVVINFTSALLACISLIGHVVMEKVQIESEIILRYYSIADKVLFVAKLLLDIPVAVLVNRFTTFVWQPGCLNVNGDFYFNVTCLFIIFIVGAVASGIFFVACIVLKCLGARRKYRM</sequence>